<reference evidence="11 12" key="1">
    <citation type="submission" date="2018-07" db="EMBL/GenBank/DDBJ databases">
        <title>Venubactetium sediminum gen. nov., sp. nov., isolated from a marine solar saltern.</title>
        <authorList>
            <person name="Wang S."/>
        </authorList>
    </citation>
    <scope>NUCLEOTIDE SEQUENCE [LARGE SCALE GENOMIC DNA]</scope>
    <source>
        <strain evidence="11 12">WD2A32</strain>
    </source>
</reference>
<comment type="caution">
    <text evidence="11">The sequence shown here is derived from an EMBL/GenBank/DDBJ whole genome shotgun (WGS) entry which is preliminary data.</text>
</comment>
<dbReference type="InterPro" id="IPR029044">
    <property type="entry name" value="Nucleotide-diphossugar_trans"/>
</dbReference>
<dbReference type="AlphaFoldDB" id="A0A369TAE4"/>
<sequence length="290" mass="32057">MKGIILAGGNGTRLYPATFAVSKQLLPIYDKPLVYYPLSTLMLAGIREILVITRPEEQELFRRLLGDGSHLGIGIEYAAQAEPNGIAEAFIIGRDFLAGQGASLILGDNIYFGHGLPETLRRMTSREAGASVLTYWVADPERYGVVEFAEDGTPRRLLEKPDPAPSNWAVTGFYVYDERVSDIAGNLRPSARGELEITDLNNWYLERGELDVERLGRGYAWLDTGTHASMLDASAFVQTIEARQGMKVACVEEVAYRMGYIDGDQLCRLARSQAKSGYGAYLEDIHRAGR</sequence>
<dbReference type="PANTHER" id="PTHR43532:SF1">
    <property type="entry name" value="GLUCOSE-1-PHOSPHATE THYMIDYLYLTRANSFERASE 1"/>
    <property type="match status" value="1"/>
</dbReference>
<dbReference type="Proteomes" id="UP000253941">
    <property type="component" value="Unassembled WGS sequence"/>
</dbReference>
<evidence type="ECO:0000256" key="2">
    <source>
        <dbReference type="ARBA" id="ARBA00010480"/>
    </source>
</evidence>
<dbReference type="EMBL" id="QPMH01000006">
    <property type="protein sequence ID" value="RDD62260.1"/>
    <property type="molecule type" value="Genomic_DNA"/>
</dbReference>
<evidence type="ECO:0000256" key="6">
    <source>
        <dbReference type="ARBA" id="ARBA00022723"/>
    </source>
</evidence>
<evidence type="ECO:0000313" key="12">
    <source>
        <dbReference type="Proteomes" id="UP000253941"/>
    </source>
</evidence>
<evidence type="ECO:0000256" key="8">
    <source>
        <dbReference type="ARBA" id="ARBA00049336"/>
    </source>
</evidence>
<dbReference type="Pfam" id="PF00483">
    <property type="entry name" value="NTP_transferase"/>
    <property type="match status" value="1"/>
</dbReference>
<dbReference type="EC" id="2.7.7.24" evidence="3 9"/>
<evidence type="ECO:0000256" key="1">
    <source>
        <dbReference type="ARBA" id="ARBA00001946"/>
    </source>
</evidence>
<evidence type="ECO:0000259" key="10">
    <source>
        <dbReference type="Pfam" id="PF00483"/>
    </source>
</evidence>
<dbReference type="FunFam" id="3.90.550.10:FF:000023">
    <property type="entry name" value="Glucose-1-phosphate thymidylyltransferase"/>
    <property type="match status" value="1"/>
</dbReference>
<name>A0A369TAE4_9PROT</name>
<dbReference type="SUPFAM" id="SSF53448">
    <property type="entry name" value="Nucleotide-diphospho-sugar transferases"/>
    <property type="match status" value="1"/>
</dbReference>
<evidence type="ECO:0000313" key="11">
    <source>
        <dbReference type="EMBL" id="RDD62260.1"/>
    </source>
</evidence>
<gene>
    <name evidence="11" type="primary">rfbA</name>
    <name evidence="11" type="ORF">DRB17_08485</name>
</gene>
<dbReference type="InterPro" id="IPR005907">
    <property type="entry name" value="G1P_thy_trans_s"/>
</dbReference>
<keyword evidence="6 9" id="KW-0479">Metal-binding</keyword>
<accession>A0A369TAE4</accession>
<dbReference type="NCBIfam" id="TIGR01207">
    <property type="entry name" value="rmlA"/>
    <property type="match status" value="1"/>
</dbReference>
<comment type="function">
    <text evidence="9">Catalyzes the formation of dTDP-glucose, from dTTP and glucose 1-phosphate, as well as its pyrophosphorolysis.</text>
</comment>
<dbReference type="GO" id="GO:0046872">
    <property type="term" value="F:metal ion binding"/>
    <property type="evidence" value="ECO:0007669"/>
    <property type="project" value="UniProtKB-KW"/>
</dbReference>
<evidence type="ECO:0000256" key="9">
    <source>
        <dbReference type="RuleBase" id="RU003706"/>
    </source>
</evidence>
<comment type="similarity">
    <text evidence="2 9">Belongs to the glucose-1-phosphate thymidylyltransferase family.</text>
</comment>
<comment type="cofactor">
    <cofactor evidence="1">
        <name>Mg(2+)</name>
        <dbReference type="ChEBI" id="CHEBI:18420"/>
    </cofactor>
</comment>
<evidence type="ECO:0000256" key="5">
    <source>
        <dbReference type="ARBA" id="ARBA00022695"/>
    </source>
</evidence>
<protein>
    <recommendedName>
        <fullName evidence="3 9">Glucose-1-phosphate thymidylyltransferase</fullName>
        <ecNumber evidence="3 9">2.7.7.24</ecNumber>
    </recommendedName>
</protein>
<feature type="domain" description="Nucleotidyl transferase" evidence="10">
    <location>
        <begin position="2"/>
        <end position="238"/>
    </location>
</feature>
<evidence type="ECO:0000256" key="3">
    <source>
        <dbReference type="ARBA" id="ARBA00012461"/>
    </source>
</evidence>
<keyword evidence="4 9" id="KW-0808">Transferase</keyword>
<keyword evidence="12" id="KW-1185">Reference proteome</keyword>
<keyword evidence="5 9" id="KW-0548">Nucleotidyltransferase</keyword>
<dbReference type="PANTHER" id="PTHR43532">
    <property type="entry name" value="GLUCOSE-1-PHOSPHATE THYMIDYLYLTRANSFERASE"/>
    <property type="match status" value="1"/>
</dbReference>
<keyword evidence="7 9" id="KW-0460">Magnesium</keyword>
<evidence type="ECO:0000256" key="7">
    <source>
        <dbReference type="ARBA" id="ARBA00022842"/>
    </source>
</evidence>
<organism evidence="11 12">
    <name type="scientific">Ferruginivarius sediminum</name>
    <dbReference type="NCBI Taxonomy" id="2661937"/>
    <lineage>
        <taxon>Bacteria</taxon>
        <taxon>Pseudomonadati</taxon>
        <taxon>Pseudomonadota</taxon>
        <taxon>Alphaproteobacteria</taxon>
        <taxon>Rhodospirillales</taxon>
        <taxon>Rhodospirillaceae</taxon>
        <taxon>Ferruginivarius</taxon>
    </lineage>
</organism>
<dbReference type="RefSeq" id="WP_114581774.1">
    <property type="nucleotide sequence ID" value="NZ_QPMH01000006.1"/>
</dbReference>
<proteinExistence type="inferred from homology"/>
<dbReference type="Gene3D" id="3.90.550.10">
    <property type="entry name" value="Spore Coat Polysaccharide Biosynthesis Protein SpsA, Chain A"/>
    <property type="match status" value="1"/>
</dbReference>
<dbReference type="InterPro" id="IPR005835">
    <property type="entry name" value="NTP_transferase_dom"/>
</dbReference>
<evidence type="ECO:0000256" key="4">
    <source>
        <dbReference type="ARBA" id="ARBA00022679"/>
    </source>
</evidence>
<comment type="catalytic activity">
    <reaction evidence="8 9">
        <text>dTTP + alpha-D-glucose 1-phosphate + H(+) = dTDP-alpha-D-glucose + diphosphate</text>
        <dbReference type="Rhea" id="RHEA:15225"/>
        <dbReference type="ChEBI" id="CHEBI:15378"/>
        <dbReference type="ChEBI" id="CHEBI:33019"/>
        <dbReference type="ChEBI" id="CHEBI:37568"/>
        <dbReference type="ChEBI" id="CHEBI:57477"/>
        <dbReference type="ChEBI" id="CHEBI:58601"/>
        <dbReference type="EC" id="2.7.7.24"/>
    </reaction>
</comment>
<dbReference type="GO" id="GO:0008879">
    <property type="term" value="F:glucose-1-phosphate thymidylyltransferase activity"/>
    <property type="evidence" value="ECO:0007669"/>
    <property type="project" value="UniProtKB-EC"/>
</dbReference>
<dbReference type="CDD" id="cd02538">
    <property type="entry name" value="G1P_TT_short"/>
    <property type="match status" value="1"/>
</dbReference>